<evidence type="ECO:0000256" key="1">
    <source>
        <dbReference type="ARBA" id="ARBA00004141"/>
    </source>
</evidence>
<feature type="transmembrane region" description="Helical" evidence="6">
    <location>
        <begin position="102"/>
        <end position="125"/>
    </location>
</feature>
<feature type="transmembrane region" description="Helical" evidence="6">
    <location>
        <begin position="309"/>
        <end position="325"/>
    </location>
</feature>
<dbReference type="InterPro" id="IPR011701">
    <property type="entry name" value="MFS"/>
</dbReference>
<dbReference type="InterPro" id="IPR036259">
    <property type="entry name" value="MFS_trans_sf"/>
</dbReference>
<dbReference type="AlphaFoldDB" id="A0AAV4GHZ3"/>
<keyword evidence="3 6" id="KW-0812">Transmembrane</keyword>
<accession>A0AAV4GHZ3</accession>
<comment type="caution">
    <text evidence="7">The sequence shown here is derived from an EMBL/GenBank/DDBJ whole genome shotgun (WGS) entry which is preliminary data.</text>
</comment>
<reference evidence="7 8" key="1">
    <citation type="journal article" date="2021" name="Elife">
        <title>Chloroplast acquisition without the gene transfer in kleptoplastic sea slugs, Plakobranchus ocellatus.</title>
        <authorList>
            <person name="Maeda T."/>
            <person name="Takahashi S."/>
            <person name="Yoshida T."/>
            <person name="Shimamura S."/>
            <person name="Takaki Y."/>
            <person name="Nagai Y."/>
            <person name="Toyoda A."/>
            <person name="Suzuki Y."/>
            <person name="Arimoto A."/>
            <person name="Ishii H."/>
            <person name="Satoh N."/>
            <person name="Nishiyama T."/>
            <person name="Hasebe M."/>
            <person name="Maruyama T."/>
            <person name="Minagawa J."/>
            <person name="Obokata J."/>
            <person name="Shigenobu S."/>
        </authorList>
    </citation>
    <scope>NUCLEOTIDE SEQUENCE [LARGE SCALE GENOMIC DNA]</scope>
</reference>
<dbReference type="Proteomes" id="UP000762676">
    <property type="component" value="Unassembled WGS sequence"/>
</dbReference>
<feature type="transmembrane region" description="Helical" evidence="6">
    <location>
        <begin position="78"/>
        <end position="96"/>
    </location>
</feature>
<feature type="transmembrane region" description="Helical" evidence="6">
    <location>
        <begin position="137"/>
        <end position="162"/>
    </location>
</feature>
<feature type="transmembrane region" description="Helical" evidence="6">
    <location>
        <begin position="379"/>
        <end position="396"/>
    </location>
</feature>
<evidence type="ECO:0000256" key="6">
    <source>
        <dbReference type="SAM" id="Phobius"/>
    </source>
</evidence>
<dbReference type="GO" id="GO:0022857">
    <property type="term" value="F:transmembrane transporter activity"/>
    <property type="evidence" value="ECO:0007669"/>
    <property type="project" value="InterPro"/>
</dbReference>
<name>A0AAV4GHZ3_9GAST</name>
<dbReference type="PANTHER" id="PTHR43385">
    <property type="entry name" value="RIBOFLAVIN TRANSPORTER RIBJ"/>
    <property type="match status" value="1"/>
</dbReference>
<proteinExistence type="predicted"/>
<dbReference type="GO" id="GO:0016020">
    <property type="term" value="C:membrane"/>
    <property type="evidence" value="ECO:0007669"/>
    <property type="project" value="UniProtKB-SubCell"/>
</dbReference>
<keyword evidence="4 6" id="KW-1133">Transmembrane helix</keyword>
<feature type="transmembrane region" description="Helical" evidence="6">
    <location>
        <begin position="437"/>
        <end position="456"/>
    </location>
</feature>
<organism evidence="7 8">
    <name type="scientific">Elysia marginata</name>
    <dbReference type="NCBI Taxonomy" id="1093978"/>
    <lineage>
        <taxon>Eukaryota</taxon>
        <taxon>Metazoa</taxon>
        <taxon>Spiralia</taxon>
        <taxon>Lophotrochozoa</taxon>
        <taxon>Mollusca</taxon>
        <taxon>Gastropoda</taxon>
        <taxon>Heterobranchia</taxon>
        <taxon>Euthyneura</taxon>
        <taxon>Panpulmonata</taxon>
        <taxon>Sacoglossa</taxon>
        <taxon>Placobranchoidea</taxon>
        <taxon>Plakobranchidae</taxon>
        <taxon>Elysia</taxon>
    </lineage>
</organism>
<keyword evidence="2" id="KW-0813">Transport</keyword>
<keyword evidence="5 6" id="KW-0472">Membrane</keyword>
<evidence type="ECO:0000313" key="7">
    <source>
        <dbReference type="EMBL" id="GFR84700.1"/>
    </source>
</evidence>
<evidence type="ECO:0000256" key="2">
    <source>
        <dbReference type="ARBA" id="ARBA00022448"/>
    </source>
</evidence>
<feature type="transmembrane region" description="Helical" evidence="6">
    <location>
        <begin position="191"/>
        <end position="210"/>
    </location>
</feature>
<feature type="transmembrane region" description="Helical" evidence="6">
    <location>
        <begin position="345"/>
        <end position="367"/>
    </location>
</feature>
<gene>
    <name evidence="7" type="ORF">ElyMa_004156600</name>
</gene>
<comment type="subcellular location">
    <subcellularLocation>
        <location evidence="1">Membrane</location>
        <topology evidence="1">Multi-pass membrane protein</topology>
    </subcellularLocation>
</comment>
<keyword evidence="8" id="KW-1185">Reference proteome</keyword>
<evidence type="ECO:0000256" key="3">
    <source>
        <dbReference type="ARBA" id="ARBA00022692"/>
    </source>
</evidence>
<evidence type="ECO:0000313" key="8">
    <source>
        <dbReference type="Proteomes" id="UP000762676"/>
    </source>
</evidence>
<evidence type="ECO:0000256" key="4">
    <source>
        <dbReference type="ARBA" id="ARBA00022989"/>
    </source>
</evidence>
<feature type="transmembrane region" description="Helical" evidence="6">
    <location>
        <begin position="402"/>
        <end position="425"/>
    </location>
</feature>
<dbReference type="Gene3D" id="1.20.1250.20">
    <property type="entry name" value="MFS general substrate transporter like domains"/>
    <property type="match status" value="1"/>
</dbReference>
<dbReference type="PANTHER" id="PTHR43385:SF1">
    <property type="entry name" value="RIBOFLAVIN TRANSPORTER RIBJ"/>
    <property type="match status" value="1"/>
</dbReference>
<dbReference type="InterPro" id="IPR052983">
    <property type="entry name" value="MFS_Riboflavin_Transporter"/>
</dbReference>
<protein>
    <submittedName>
        <fullName evidence="7">Oxalate:formate antiporter</fullName>
    </submittedName>
</protein>
<sequence>MAPHTQMSIIGAHFSMAPLSFMWFYGNLIAYMDSYFHFACFRRCLDADSQWILAMYVAGQVPGAFLVKTLVNRFGLKWTGMVTMVISNAAILASAWSLQASVALTAVIYALFVGPCVGICTFVALQVVCGWTPQWTGVFMATVTGFSTLLSMVQNQIITAYINPHNLKTDAMVGVSAYFSQSEILDRVPRAVVIIAAMTFVLQLVGYVLITNPPEPSQKKVKTGAMTNTEVEEVIGELVHSQPIHDLPNRALELNGKTYGSNGEICETKSLETVPVSHADGNSLESREHRSGDVDTPISWKSSEMLRSSAYYAVLFAGTALEFGLQIKANFYKQFAQLYIHNDRYLTLVGTLVPITSTLSRVVFGVLHDKGYLTLKDTLVVGLSVNSVLCAFWYIVPQVSAILYMFLVLGLAVAQGLFYVFLFCAPLRLFGPDHLSTNYALTLMCVVFASLMTPVLTNNMGSVGPFERGR</sequence>
<dbReference type="SUPFAM" id="SSF103473">
    <property type="entry name" value="MFS general substrate transporter"/>
    <property type="match status" value="1"/>
</dbReference>
<feature type="transmembrane region" description="Helical" evidence="6">
    <location>
        <begin position="51"/>
        <end position="71"/>
    </location>
</feature>
<evidence type="ECO:0000256" key="5">
    <source>
        <dbReference type="ARBA" id="ARBA00023136"/>
    </source>
</evidence>
<dbReference type="Pfam" id="PF07690">
    <property type="entry name" value="MFS_1"/>
    <property type="match status" value="1"/>
</dbReference>
<dbReference type="EMBL" id="BMAT01008419">
    <property type="protein sequence ID" value="GFR84700.1"/>
    <property type="molecule type" value="Genomic_DNA"/>
</dbReference>
<feature type="transmembrane region" description="Helical" evidence="6">
    <location>
        <begin position="12"/>
        <end position="31"/>
    </location>
</feature>